<dbReference type="GO" id="GO:0004523">
    <property type="term" value="F:RNA-DNA hybrid ribonuclease activity"/>
    <property type="evidence" value="ECO:0007669"/>
    <property type="project" value="InterPro"/>
</dbReference>
<evidence type="ECO:0000313" key="5">
    <source>
        <dbReference type="Proteomes" id="UP000195402"/>
    </source>
</evidence>
<evidence type="ECO:0000259" key="3">
    <source>
        <dbReference type="Pfam" id="PF13456"/>
    </source>
</evidence>
<dbReference type="InParanoid" id="A0A200Q346"/>
<organism evidence="4 5">
    <name type="scientific">Macleaya cordata</name>
    <name type="common">Five-seeded plume-poppy</name>
    <name type="synonym">Bocconia cordata</name>
    <dbReference type="NCBI Taxonomy" id="56857"/>
    <lineage>
        <taxon>Eukaryota</taxon>
        <taxon>Viridiplantae</taxon>
        <taxon>Streptophyta</taxon>
        <taxon>Embryophyta</taxon>
        <taxon>Tracheophyta</taxon>
        <taxon>Spermatophyta</taxon>
        <taxon>Magnoliopsida</taxon>
        <taxon>Ranunculales</taxon>
        <taxon>Papaveraceae</taxon>
        <taxon>Papaveroideae</taxon>
        <taxon>Macleaya</taxon>
    </lineage>
</organism>
<dbReference type="InterPro" id="IPR036397">
    <property type="entry name" value="RNaseH_sf"/>
</dbReference>
<dbReference type="PANTHER" id="PTHR47723:SF19">
    <property type="entry name" value="POLYNUCLEOTIDYL TRANSFERASE, RIBONUCLEASE H-LIKE SUPERFAMILY PROTEIN"/>
    <property type="match status" value="1"/>
</dbReference>
<dbReference type="Proteomes" id="UP000195402">
    <property type="component" value="Unassembled WGS sequence"/>
</dbReference>
<dbReference type="Gene3D" id="3.30.420.10">
    <property type="entry name" value="Ribonuclease H-like superfamily/Ribonuclease H"/>
    <property type="match status" value="1"/>
</dbReference>
<dbReference type="SUPFAM" id="SSF53098">
    <property type="entry name" value="Ribonuclease H-like"/>
    <property type="match status" value="1"/>
</dbReference>
<dbReference type="PANTHER" id="PTHR47723">
    <property type="entry name" value="OS05G0353850 PROTEIN"/>
    <property type="match status" value="1"/>
</dbReference>
<dbReference type="GO" id="GO:0003676">
    <property type="term" value="F:nucleic acid binding"/>
    <property type="evidence" value="ECO:0007669"/>
    <property type="project" value="InterPro"/>
</dbReference>
<dbReference type="InterPro" id="IPR053151">
    <property type="entry name" value="RNase_H-like"/>
</dbReference>
<sequence>MDFCRGKAAGCRCRRCADEGLTLKDAAIGVGAAVSAVALIGWGISSLFSTGSSSSSSRTTTTTSDDDGKRELMVGIGATQQGGYSSGSKGAAAYPWERPAPKEIFMINCDGSLVTEKIWDGSFKKTAGYYGALIRDSRGEVIAAAAGRSREPVDITIHELQGLEIGLKLAGTYNGIERISVGTDSQTVVYQYDLLKRWPQAKLPSDATRDIWDRIIGMIDQLEHFQIKHIDRKKNRAADVLADLRPDSEYEEIDPSDFSDKLQKIIVEDKSSKHYII</sequence>
<dbReference type="InterPro" id="IPR002156">
    <property type="entry name" value="RNaseH_domain"/>
</dbReference>
<comment type="caution">
    <text evidence="4">The sequence shown here is derived from an EMBL/GenBank/DDBJ whole genome shotgun (WGS) entry which is preliminary data.</text>
</comment>
<keyword evidence="2" id="KW-0812">Transmembrane</keyword>
<dbReference type="EMBL" id="MVGT01003207">
    <property type="protein sequence ID" value="OVA04877.1"/>
    <property type="molecule type" value="Genomic_DNA"/>
</dbReference>
<feature type="domain" description="RNase H type-1" evidence="3">
    <location>
        <begin position="120"/>
        <end position="242"/>
    </location>
</feature>
<dbReference type="AlphaFoldDB" id="A0A200Q346"/>
<protein>
    <recommendedName>
        <fullName evidence="3">RNase H type-1 domain-containing protein</fullName>
    </recommendedName>
</protein>
<feature type="transmembrane region" description="Helical" evidence="2">
    <location>
        <begin position="27"/>
        <end position="48"/>
    </location>
</feature>
<proteinExistence type="predicted"/>
<keyword evidence="2" id="KW-0472">Membrane</keyword>
<accession>A0A200Q346</accession>
<name>A0A200Q346_MACCD</name>
<evidence type="ECO:0000313" key="4">
    <source>
        <dbReference type="EMBL" id="OVA04877.1"/>
    </source>
</evidence>
<keyword evidence="5" id="KW-1185">Reference proteome</keyword>
<dbReference type="Pfam" id="PF13456">
    <property type="entry name" value="RVT_3"/>
    <property type="match status" value="1"/>
</dbReference>
<reference evidence="4 5" key="1">
    <citation type="journal article" date="2017" name="Mol. Plant">
        <title>The Genome of Medicinal Plant Macleaya cordata Provides New Insights into Benzylisoquinoline Alkaloids Metabolism.</title>
        <authorList>
            <person name="Liu X."/>
            <person name="Liu Y."/>
            <person name="Huang P."/>
            <person name="Ma Y."/>
            <person name="Qing Z."/>
            <person name="Tang Q."/>
            <person name="Cao H."/>
            <person name="Cheng P."/>
            <person name="Zheng Y."/>
            <person name="Yuan Z."/>
            <person name="Zhou Y."/>
            <person name="Liu J."/>
            <person name="Tang Z."/>
            <person name="Zhuo Y."/>
            <person name="Zhang Y."/>
            <person name="Yu L."/>
            <person name="Huang J."/>
            <person name="Yang P."/>
            <person name="Peng Q."/>
            <person name="Zhang J."/>
            <person name="Jiang W."/>
            <person name="Zhang Z."/>
            <person name="Lin K."/>
            <person name="Ro D.K."/>
            <person name="Chen X."/>
            <person name="Xiong X."/>
            <person name="Shang Y."/>
            <person name="Huang S."/>
            <person name="Zeng J."/>
        </authorList>
    </citation>
    <scope>NUCLEOTIDE SEQUENCE [LARGE SCALE GENOMIC DNA]</scope>
    <source>
        <strain evidence="5">cv. BLH2017</strain>
        <tissue evidence="4">Root</tissue>
    </source>
</reference>
<dbReference type="InterPro" id="IPR012337">
    <property type="entry name" value="RNaseH-like_sf"/>
</dbReference>
<evidence type="ECO:0000256" key="1">
    <source>
        <dbReference type="SAM" id="MobiDB-lite"/>
    </source>
</evidence>
<feature type="compositionally biased region" description="Low complexity" evidence="1">
    <location>
        <begin position="49"/>
        <end position="63"/>
    </location>
</feature>
<gene>
    <name evidence="4" type="ORF">BVC80_1215g6</name>
</gene>
<feature type="region of interest" description="Disordered" evidence="1">
    <location>
        <begin position="49"/>
        <end position="70"/>
    </location>
</feature>
<keyword evidence="2" id="KW-1133">Transmembrane helix</keyword>
<evidence type="ECO:0000256" key="2">
    <source>
        <dbReference type="SAM" id="Phobius"/>
    </source>
</evidence>